<name>A0A2D2AZE1_9CAUL</name>
<evidence type="ECO:0000256" key="1">
    <source>
        <dbReference type="SAM" id="MobiDB-lite"/>
    </source>
</evidence>
<dbReference type="KEGG" id="cmb:CSW64_13465"/>
<dbReference type="AlphaFoldDB" id="A0A2D2AZE1"/>
<sequence length="186" mass="20295">MTRRRTITDEDLRMVALIEGRSRVHGREVARRLGVSNTTAWRMLSRLQVDGVTRQAVALRRDFVGGACECLAYLQGRWLGPGDMEAFESELIGDPAAHSAVRITGGYDYRVQAFHPDIVAADRWFSHLLAQPGVAGGKLVFLQTLFDRPCYAAAILGLDGEGDRPPGRREAAPGEHRAAGEGAEAP</sequence>
<dbReference type="EMBL" id="CP024201">
    <property type="protein sequence ID" value="ATQ43351.1"/>
    <property type="molecule type" value="Genomic_DNA"/>
</dbReference>
<dbReference type="InterPro" id="IPR036388">
    <property type="entry name" value="WH-like_DNA-bd_sf"/>
</dbReference>
<keyword evidence="3" id="KW-1185">Reference proteome</keyword>
<feature type="region of interest" description="Disordered" evidence="1">
    <location>
        <begin position="161"/>
        <end position="186"/>
    </location>
</feature>
<evidence type="ECO:0000313" key="2">
    <source>
        <dbReference type="EMBL" id="ATQ43351.1"/>
    </source>
</evidence>
<dbReference type="SUPFAM" id="SSF54909">
    <property type="entry name" value="Dimeric alpha+beta barrel"/>
    <property type="match status" value="1"/>
</dbReference>
<protein>
    <recommendedName>
        <fullName evidence="4">AsnC family transcriptional regulator</fullName>
    </recommendedName>
</protein>
<reference evidence="2 3" key="1">
    <citation type="submission" date="2017-10" db="EMBL/GenBank/DDBJ databases">
        <title>Genome sequence of Caulobacter mirabilis FWC38.</title>
        <authorList>
            <person name="Fiebig A."/>
            <person name="Crosson S."/>
        </authorList>
    </citation>
    <scope>NUCLEOTIDE SEQUENCE [LARGE SCALE GENOMIC DNA]</scope>
    <source>
        <strain evidence="2 3">FWC 38</strain>
    </source>
</reference>
<dbReference type="Pfam" id="PF13412">
    <property type="entry name" value="HTH_24"/>
    <property type="match status" value="1"/>
</dbReference>
<gene>
    <name evidence="2" type="ORF">CSW64_13465</name>
</gene>
<dbReference type="Proteomes" id="UP000228945">
    <property type="component" value="Chromosome"/>
</dbReference>
<accession>A0A2D2AZE1</accession>
<evidence type="ECO:0008006" key="4">
    <source>
        <dbReference type="Google" id="ProtNLM"/>
    </source>
</evidence>
<evidence type="ECO:0000313" key="3">
    <source>
        <dbReference type="Proteomes" id="UP000228945"/>
    </source>
</evidence>
<dbReference type="InterPro" id="IPR011008">
    <property type="entry name" value="Dimeric_a/b-barrel"/>
</dbReference>
<proteinExistence type="predicted"/>
<feature type="compositionally biased region" description="Basic and acidic residues" evidence="1">
    <location>
        <begin position="161"/>
        <end position="179"/>
    </location>
</feature>
<organism evidence="2 3">
    <name type="scientific">Caulobacter mirabilis</name>
    <dbReference type="NCBI Taxonomy" id="69666"/>
    <lineage>
        <taxon>Bacteria</taxon>
        <taxon>Pseudomonadati</taxon>
        <taxon>Pseudomonadota</taxon>
        <taxon>Alphaproteobacteria</taxon>
        <taxon>Caulobacterales</taxon>
        <taxon>Caulobacteraceae</taxon>
        <taxon>Caulobacter</taxon>
    </lineage>
</organism>
<dbReference type="Gene3D" id="1.10.10.10">
    <property type="entry name" value="Winged helix-like DNA-binding domain superfamily/Winged helix DNA-binding domain"/>
    <property type="match status" value="1"/>
</dbReference>
<dbReference type="SUPFAM" id="SSF46785">
    <property type="entry name" value="Winged helix' DNA-binding domain"/>
    <property type="match status" value="1"/>
</dbReference>
<dbReference type="InterPro" id="IPR036390">
    <property type="entry name" value="WH_DNA-bd_sf"/>
</dbReference>